<dbReference type="InterPro" id="IPR029068">
    <property type="entry name" value="Glyas_Bleomycin-R_OHBP_Dase"/>
</dbReference>
<dbReference type="AlphaFoldDB" id="A0A135I7M1"/>
<accession>A0A135I7M1</accession>
<dbReference type="NCBIfam" id="NF008683">
    <property type="entry name" value="PRK11700.1-6"/>
    <property type="match status" value="1"/>
</dbReference>
<organism evidence="1 2">
    <name type="scientific">Enterovibrio coralii</name>
    <dbReference type="NCBI Taxonomy" id="294935"/>
    <lineage>
        <taxon>Bacteria</taxon>
        <taxon>Pseudomonadati</taxon>
        <taxon>Pseudomonadota</taxon>
        <taxon>Gammaproteobacteria</taxon>
        <taxon>Vibrionales</taxon>
        <taxon>Vibrionaceae</taxon>
        <taxon>Enterovibrio</taxon>
    </lineage>
</organism>
<keyword evidence="2" id="KW-1185">Reference proteome</keyword>
<dbReference type="SUPFAM" id="SSF54593">
    <property type="entry name" value="Glyoxalase/Bleomycin resistance protein/Dihydroxybiphenyl dioxygenase"/>
    <property type="match status" value="1"/>
</dbReference>
<gene>
    <name evidence="1" type="ORF">ATN88_01635</name>
</gene>
<proteinExistence type="predicted"/>
<dbReference type="InterPro" id="IPR010393">
    <property type="entry name" value="DUF991_YecM-like"/>
</dbReference>
<dbReference type="PANTHER" id="PTHR37519:SF1">
    <property type="entry name" value="DIHYDROXYBIPHENYL DIOXYGENASE DOMAIN-CONTAINING PROTEIN"/>
    <property type="match status" value="1"/>
</dbReference>
<dbReference type="Pfam" id="PF06185">
    <property type="entry name" value="YecM"/>
    <property type="match status" value="1"/>
</dbReference>
<evidence type="ECO:0008006" key="3">
    <source>
        <dbReference type="Google" id="ProtNLM"/>
    </source>
</evidence>
<name>A0A135I7M1_9GAMM</name>
<reference evidence="1 2" key="1">
    <citation type="submission" date="2015-11" db="EMBL/GenBank/DDBJ databases">
        <title>Genomic Taxonomy of the Vibrionaceae.</title>
        <authorList>
            <person name="Gomez-Gil B."/>
            <person name="Enciso-Ibarra J."/>
        </authorList>
    </citation>
    <scope>NUCLEOTIDE SEQUENCE [LARGE SCALE GENOMIC DNA]</scope>
    <source>
        <strain evidence="1 2">CAIM 912</strain>
    </source>
</reference>
<dbReference type="OrthoDB" id="5689462at2"/>
<comment type="caution">
    <text evidence="1">The sequence shown here is derived from an EMBL/GenBank/DDBJ whole genome shotgun (WGS) entry which is preliminary data.</text>
</comment>
<dbReference type="Proteomes" id="UP000070529">
    <property type="component" value="Unassembled WGS sequence"/>
</dbReference>
<dbReference type="GO" id="GO:0005829">
    <property type="term" value="C:cytosol"/>
    <property type="evidence" value="ECO:0007669"/>
    <property type="project" value="TreeGrafter"/>
</dbReference>
<evidence type="ECO:0000313" key="2">
    <source>
        <dbReference type="Proteomes" id="UP000070529"/>
    </source>
</evidence>
<dbReference type="RefSeq" id="WP_067416424.1">
    <property type="nucleotide sequence ID" value="NZ_LNTY01000034.1"/>
</dbReference>
<dbReference type="EMBL" id="LNTY01000034">
    <property type="protein sequence ID" value="KXF81451.1"/>
    <property type="molecule type" value="Genomic_DNA"/>
</dbReference>
<evidence type="ECO:0000313" key="1">
    <source>
        <dbReference type="EMBL" id="KXF81451.1"/>
    </source>
</evidence>
<dbReference type="Gene3D" id="3.10.180.10">
    <property type="entry name" value="2,3-Dihydroxybiphenyl 1,2-Dioxygenase, domain 1"/>
    <property type="match status" value="1"/>
</dbReference>
<dbReference type="STRING" id="294935.ATN88_01635"/>
<sequence length="191" mass="21184">MSVLTIASLKASLPQFSLRMQALLDTLGLDLTTYQADHIALRVNDLALAKALHQDWLNESEELSVNKINGRPIVVVKAEEPLVFGTWETRCVELPYPGDKVYAEEGWEHAEWVIPSAATTPETFLEDVFKTFPDLKVRWDGLGELGVKVKLSSPSGEGERLSNPTVAFKSKGVCVKLHPVSLEQVIESEKQ</sequence>
<dbReference type="PANTHER" id="PTHR37519">
    <property type="match status" value="1"/>
</dbReference>
<protein>
    <recommendedName>
        <fullName evidence="3">VOC family protein</fullName>
    </recommendedName>
</protein>